<organism evidence="2 3">
    <name type="scientific">Pleionea litopenaei</name>
    <dbReference type="NCBI Taxonomy" id="3070815"/>
    <lineage>
        <taxon>Bacteria</taxon>
        <taxon>Pseudomonadati</taxon>
        <taxon>Pseudomonadota</taxon>
        <taxon>Gammaproteobacteria</taxon>
        <taxon>Oceanospirillales</taxon>
        <taxon>Pleioneaceae</taxon>
        <taxon>Pleionea</taxon>
    </lineage>
</organism>
<evidence type="ECO:0000256" key="1">
    <source>
        <dbReference type="SAM" id="Phobius"/>
    </source>
</evidence>
<sequence length="137" mass="15996">MKLKLDIFRFCKYAFLYISVFVLYGFTLSWMKLSFNIDSSNHGDEMLFYDLVLPFLISIVFFYLFSRKIKTNRLMHGFLLVAFVSSISLIFSILLIRSFSWLVFLYSLASTSSSMLIGVAISTRVNREKEEAVDDFK</sequence>
<reference evidence="2 3" key="1">
    <citation type="submission" date="2023-08" db="EMBL/GenBank/DDBJ databases">
        <title>Pleionea litopenaei sp. nov., isolated from stomach of juvenile Litopenaeus vannamei.</title>
        <authorList>
            <person name="Rho A.M."/>
            <person name="Hwang C.Y."/>
        </authorList>
    </citation>
    <scope>NUCLEOTIDE SEQUENCE [LARGE SCALE GENOMIC DNA]</scope>
    <source>
        <strain evidence="2 3">HL-JVS1</strain>
    </source>
</reference>
<dbReference type="RefSeq" id="WP_309201845.1">
    <property type="nucleotide sequence ID" value="NZ_CP133548.1"/>
</dbReference>
<dbReference type="AlphaFoldDB" id="A0AA51RSC1"/>
<feature type="transmembrane region" description="Helical" evidence="1">
    <location>
        <begin position="7"/>
        <end position="26"/>
    </location>
</feature>
<keyword evidence="1" id="KW-0812">Transmembrane</keyword>
<evidence type="ECO:0000313" key="2">
    <source>
        <dbReference type="EMBL" id="WMS86700.1"/>
    </source>
</evidence>
<name>A0AA51RSC1_9GAMM</name>
<feature type="transmembrane region" description="Helical" evidence="1">
    <location>
        <begin position="77"/>
        <end position="96"/>
    </location>
</feature>
<feature type="transmembrane region" description="Helical" evidence="1">
    <location>
        <begin position="46"/>
        <end position="65"/>
    </location>
</feature>
<dbReference type="EMBL" id="CP133548">
    <property type="protein sequence ID" value="WMS86700.1"/>
    <property type="molecule type" value="Genomic_DNA"/>
</dbReference>
<proteinExistence type="predicted"/>
<dbReference type="KEGG" id="plei:Q9312_15880"/>
<keyword evidence="1" id="KW-1133">Transmembrane helix</keyword>
<protein>
    <submittedName>
        <fullName evidence="2">Uncharacterized protein</fullName>
    </submittedName>
</protein>
<feature type="transmembrane region" description="Helical" evidence="1">
    <location>
        <begin position="102"/>
        <end position="121"/>
    </location>
</feature>
<dbReference type="Proteomes" id="UP001239782">
    <property type="component" value="Chromosome"/>
</dbReference>
<accession>A0AA51RSC1</accession>
<keyword evidence="1" id="KW-0472">Membrane</keyword>
<evidence type="ECO:0000313" key="3">
    <source>
        <dbReference type="Proteomes" id="UP001239782"/>
    </source>
</evidence>
<keyword evidence="3" id="KW-1185">Reference proteome</keyword>
<gene>
    <name evidence="2" type="ORF">Q9312_15880</name>
</gene>